<dbReference type="InterPro" id="IPR016024">
    <property type="entry name" value="ARM-type_fold"/>
</dbReference>
<feature type="compositionally biased region" description="Basic and acidic residues" evidence="2">
    <location>
        <begin position="293"/>
        <end position="306"/>
    </location>
</feature>
<gene>
    <name evidence="4" type="ORF">J5N97_014312</name>
</gene>
<feature type="domain" description="U-box" evidence="3">
    <location>
        <begin position="20"/>
        <end position="291"/>
    </location>
</feature>
<evidence type="ECO:0000313" key="5">
    <source>
        <dbReference type="Proteomes" id="UP001085076"/>
    </source>
</evidence>
<name>A0A9D5CT83_9LILI</name>
<protein>
    <recommendedName>
        <fullName evidence="3">U-box domain-containing protein</fullName>
    </recommendedName>
</protein>
<dbReference type="Proteomes" id="UP001085076">
    <property type="component" value="Miscellaneous, Linkage group lg03"/>
</dbReference>
<dbReference type="PANTHER" id="PTHR23315">
    <property type="entry name" value="U BOX DOMAIN-CONTAINING"/>
    <property type="match status" value="1"/>
</dbReference>
<sequence>MEVKRRTARSLVDRLQSDGGDEVLAEIRLISKHDVEIRPLLVDAGTIPLLALRLSKDSAISPDSQENATAALLNLSISCPEALMSTPGILDALAAAMRPPSPPAASQHAAATLFSLLSVESFRPIIGSKRSIVSALIELVRSAKSPTRSVKDGLKALFGISLYPMNRGMMVEMGAVAALFSLVVKDGRTGIVEDATAVIAQVAGCGESLEEIRRVAGVWVLVDLVDAATGASERARENAASALLNLVMSGGESALGDIQEVEMAEEAVRELAECGSSRAKSKAVPLLRALSSGRRDQQPSHPKLFEDLDSPGGPPPPPPPSSVSF</sequence>
<evidence type="ECO:0000256" key="2">
    <source>
        <dbReference type="SAM" id="MobiDB-lite"/>
    </source>
</evidence>
<keyword evidence="5" id="KW-1185">Reference proteome</keyword>
<feature type="region of interest" description="Disordered" evidence="2">
    <location>
        <begin position="275"/>
        <end position="325"/>
    </location>
</feature>
<dbReference type="InterPro" id="IPR000225">
    <property type="entry name" value="Armadillo"/>
</dbReference>
<dbReference type="EMBL" id="JAGGNH010000003">
    <property type="protein sequence ID" value="KAJ0978838.1"/>
    <property type="molecule type" value="Genomic_DNA"/>
</dbReference>
<dbReference type="Gene3D" id="1.25.10.10">
    <property type="entry name" value="Leucine-rich Repeat Variant"/>
    <property type="match status" value="1"/>
</dbReference>
<evidence type="ECO:0000313" key="4">
    <source>
        <dbReference type="EMBL" id="KAJ0978838.1"/>
    </source>
</evidence>
<reference evidence="4" key="2">
    <citation type="journal article" date="2022" name="Hortic Res">
        <title>The genome of Dioscorea zingiberensis sheds light on the biosynthesis, origin and evolution of the medicinally important diosgenin saponins.</title>
        <authorList>
            <person name="Li Y."/>
            <person name="Tan C."/>
            <person name="Li Z."/>
            <person name="Guo J."/>
            <person name="Li S."/>
            <person name="Chen X."/>
            <person name="Wang C."/>
            <person name="Dai X."/>
            <person name="Yang H."/>
            <person name="Song W."/>
            <person name="Hou L."/>
            <person name="Xu J."/>
            <person name="Tong Z."/>
            <person name="Xu A."/>
            <person name="Yuan X."/>
            <person name="Wang W."/>
            <person name="Yang Q."/>
            <person name="Chen L."/>
            <person name="Sun Z."/>
            <person name="Wang K."/>
            <person name="Pan B."/>
            <person name="Chen J."/>
            <person name="Bao Y."/>
            <person name="Liu F."/>
            <person name="Qi X."/>
            <person name="Gang D.R."/>
            <person name="Wen J."/>
            <person name="Li J."/>
        </authorList>
    </citation>
    <scope>NUCLEOTIDE SEQUENCE</scope>
    <source>
        <strain evidence="4">Dzin_1.0</strain>
    </source>
</reference>
<dbReference type="InterPro" id="IPR011989">
    <property type="entry name" value="ARM-like"/>
</dbReference>
<proteinExistence type="predicted"/>
<dbReference type="SMART" id="SM00185">
    <property type="entry name" value="ARM"/>
    <property type="match status" value="3"/>
</dbReference>
<dbReference type="OrthoDB" id="7537227at2759"/>
<dbReference type="SUPFAM" id="SSF48371">
    <property type="entry name" value="ARM repeat"/>
    <property type="match status" value="1"/>
</dbReference>
<comment type="caution">
    <text evidence="4">The sequence shown here is derived from an EMBL/GenBank/DDBJ whole genome shotgun (WGS) entry which is preliminary data.</text>
</comment>
<dbReference type="AlphaFoldDB" id="A0A9D5CT83"/>
<accession>A0A9D5CT83</accession>
<feature type="compositionally biased region" description="Pro residues" evidence="2">
    <location>
        <begin position="312"/>
        <end position="325"/>
    </location>
</feature>
<dbReference type="PANTHER" id="PTHR23315:SF238">
    <property type="entry name" value="ARM REPEAT SUPERFAMILY PROTEIN"/>
    <property type="match status" value="1"/>
</dbReference>
<organism evidence="4 5">
    <name type="scientific">Dioscorea zingiberensis</name>
    <dbReference type="NCBI Taxonomy" id="325984"/>
    <lineage>
        <taxon>Eukaryota</taxon>
        <taxon>Viridiplantae</taxon>
        <taxon>Streptophyta</taxon>
        <taxon>Embryophyta</taxon>
        <taxon>Tracheophyta</taxon>
        <taxon>Spermatophyta</taxon>
        <taxon>Magnoliopsida</taxon>
        <taxon>Liliopsida</taxon>
        <taxon>Dioscoreales</taxon>
        <taxon>Dioscoreaceae</taxon>
        <taxon>Dioscorea</taxon>
    </lineage>
</organism>
<dbReference type="InterPro" id="IPR058678">
    <property type="entry name" value="ARM_PUB"/>
</dbReference>
<dbReference type="Pfam" id="PF25598">
    <property type="entry name" value="ARM_PUB"/>
    <property type="match status" value="1"/>
</dbReference>
<evidence type="ECO:0000256" key="1">
    <source>
        <dbReference type="ARBA" id="ARBA00022786"/>
    </source>
</evidence>
<reference evidence="4" key="1">
    <citation type="submission" date="2021-03" db="EMBL/GenBank/DDBJ databases">
        <authorList>
            <person name="Li Z."/>
            <person name="Yang C."/>
        </authorList>
    </citation>
    <scope>NUCLEOTIDE SEQUENCE</scope>
    <source>
        <strain evidence="4">Dzin_1.0</strain>
        <tissue evidence="4">Leaf</tissue>
    </source>
</reference>
<evidence type="ECO:0000259" key="3">
    <source>
        <dbReference type="Pfam" id="PF25598"/>
    </source>
</evidence>
<keyword evidence="1" id="KW-0833">Ubl conjugation pathway</keyword>